<dbReference type="GO" id="GO:0009254">
    <property type="term" value="P:peptidoglycan turnover"/>
    <property type="evidence" value="ECO:0007669"/>
    <property type="project" value="TreeGrafter"/>
</dbReference>
<dbReference type="PROSITE" id="PS51257">
    <property type="entry name" value="PROKAR_LIPOPROTEIN"/>
    <property type="match status" value="1"/>
</dbReference>
<keyword evidence="5" id="KW-0732">Signal</keyword>
<feature type="chain" id="PRO_5043594278" description="N-acetylmuramoyl-L-alanine amidase" evidence="5">
    <location>
        <begin position="24"/>
        <end position="530"/>
    </location>
</feature>
<evidence type="ECO:0000256" key="3">
    <source>
        <dbReference type="ARBA" id="ARBA00022801"/>
    </source>
</evidence>
<evidence type="ECO:0000259" key="6">
    <source>
        <dbReference type="PROSITE" id="PS51781"/>
    </source>
</evidence>
<dbReference type="AlphaFoldDB" id="A0AAU9AJE0"/>
<dbReference type="PANTHER" id="PTHR30417:SF1">
    <property type="entry name" value="N-ACETYLMURAMOYL-L-ALANINE AMIDASE AMID"/>
    <property type="match status" value="1"/>
</dbReference>
<dbReference type="GO" id="GO:0008745">
    <property type="term" value="F:N-acetylmuramoyl-L-alanine amidase activity"/>
    <property type="evidence" value="ECO:0007669"/>
    <property type="project" value="UniProtKB-EC"/>
</dbReference>
<dbReference type="GO" id="GO:0009253">
    <property type="term" value="P:peptidoglycan catabolic process"/>
    <property type="evidence" value="ECO:0007669"/>
    <property type="project" value="InterPro"/>
</dbReference>
<organism evidence="7 8">
    <name type="scientific">Lysobacter enzymogenes</name>
    <dbReference type="NCBI Taxonomy" id="69"/>
    <lineage>
        <taxon>Bacteria</taxon>
        <taxon>Pseudomonadati</taxon>
        <taxon>Pseudomonadota</taxon>
        <taxon>Gammaproteobacteria</taxon>
        <taxon>Lysobacterales</taxon>
        <taxon>Lysobacteraceae</taxon>
        <taxon>Lysobacter</taxon>
    </lineage>
</organism>
<dbReference type="InterPro" id="IPR036505">
    <property type="entry name" value="Amidase/PGRP_sf"/>
</dbReference>
<dbReference type="KEGG" id="lem:LEN_3182"/>
<dbReference type="PROSITE" id="PS51781">
    <property type="entry name" value="SH3B"/>
    <property type="match status" value="1"/>
</dbReference>
<evidence type="ECO:0000256" key="5">
    <source>
        <dbReference type="SAM" id="SignalP"/>
    </source>
</evidence>
<protein>
    <recommendedName>
        <fullName evidence="2">N-acetylmuramoyl-L-alanine amidase</fullName>
        <ecNumber evidence="2">3.5.1.28</ecNumber>
    </recommendedName>
</protein>
<dbReference type="Proteomes" id="UP000218824">
    <property type="component" value="Chromosome"/>
</dbReference>
<comment type="catalytic activity">
    <reaction evidence="1">
        <text>Hydrolyzes the link between N-acetylmuramoyl residues and L-amino acid residues in certain cell-wall glycopeptides.</text>
        <dbReference type="EC" id="3.5.1.28"/>
    </reaction>
</comment>
<feature type="signal peptide" evidence="5">
    <location>
        <begin position="1"/>
        <end position="23"/>
    </location>
</feature>
<dbReference type="InterPro" id="IPR002502">
    <property type="entry name" value="Amidase_domain"/>
</dbReference>
<accession>A0AAU9AJE0</accession>
<dbReference type="SMART" id="SM00644">
    <property type="entry name" value="Ami_2"/>
    <property type="match status" value="1"/>
</dbReference>
<keyword evidence="3" id="KW-0378">Hydrolase</keyword>
<keyword evidence="4" id="KW-0961">Cell wall biogenesis/degradation</keyword>
<feature type="domain" description="SH3b" evidence="6">
    <location>
        <begin position="449"/>
        <end position="522"/>
    </location>
</feature>
<dbReference type="GeneID" id="83066827"/>
<evidence type="ECO:0000313" key="8">
    <source>
        <dbReference type="Proteomes" id="UP000218824"/>
    </source>
</evidence>
<dbReference type="PANTHER" id="PTHR30417">
    <property type="entry name" value="N-ACETYLMURAMOYL-L-ALANINE AMIDASE AMID"/>
    <property type="match status" value="1"/>
</dbReference>
<dbReference type="SMART" id="SM00287">
    <property type="entry name" value="SH3b"/>
    <property type="match status" value="1"/>
</dbReference>
<dbReference type="Pfam" id="PF01510">
    <property type="entry name" value="Amidase_2"/>
    <property type="match status" value="1"/>
</dbReference>
<dbReference type="SUPFAM" id="SSF55846">
    <property type="entry name" value="N-acetylmuramoyl-L-alanine amidase-like"/>
    <property type="match status" value="1"/>
</dbReference>
<evidence type="ECO:0000256" key="1">
    <source>
        <dbReference type="ARBA" id="ARBA00001561"/>
    </source>
</evidence>
<evidence type="ECO:0000313" key="7">
    <source>
        <dbReference type="EMBL" id="BAV98669.1"/>
    </source>
</evidence>
<sequence>MTAFSRTLLAAALAVACAPAAYAGKPAAALDALADPALSARVRVEQDALRAERAQLPGYFRQAYARYPAIPAGTLEALAYVASRWQHLRPTASQEHSEMPRAYGVMGLYHGEGFADQVGDAARLLGVPQSRILAEPSLNILAAAALLDREIGRDSALRKPDAEALRPALERYAGFAKPAAGAAKGAVADYARTSFAYDVLLTQDRGVEESGIQLPARAIAWERAFDAPALVRLRAPLLRLNADADRIETADYYVDPDTQTLRSKDPKAAAAAASTDYAPALWAASPYHSERTSYDSATIHTVQGSYAGSISWFQNNPDHVSIHYLVRSSDGQITQMVRENRAAHHVLSHNKTTLGIEHEGYVDNAAWYTTAMYNASAGIVRHFCAKYAAISCSSAFQGPAGSVVRVLPASVKVKGHQHYSGNDHTDPGKNWDWARYYKLLNPGGGTPGGAAGTVATNGTPLNVRSGPGTSYSVVGTLADGASVTIQCQTTGTSVTGTYGTSSIWNRIGSGRFIPDAYTYTGSDGRVTPDC</sequence>
<dbReference type="EC" id="3.5.1.28" evidence="2"/>
<proteinExistence type="predicted"/>
<dbReference type="Gene3D" id="3.40.80.10">
    <property type="entry name" value="Peptidoglycan recognition protein-like"/>
    <property type="match status" value="1"/>
</dbReference>
<dbReference type="GO" id="GO:0071555">
    <property type="term" value="P:cell wall organization"/>
    <property type="evidence" value="ECO:0007669"/>
    <property type="project" value="UniProtKB-KW"/>
</dbReference>
<dbReference type="Gene3D" id="2.30.30.40">
    <property type="entry name" value="SH3 Domains"/>
    <property type="match status" value="1"/>
</dbReference>
<gene>
    <name evidence="7" type="primary">ampD</name>
    <name evidence="7" type="ORF">LEN_3182</name>
</gene>
<dbReference type="InterPro" id="IPR051206">
    <property type="entry name" value="NAMLAA_amidase_2"/>
</dbReference>
<dbReference type="Pfam" id="PF08239">
    <property type="entry name" value="SH3_3"/>
    <property type="match status" value="1"/>
</dbReference>
<dbReference type="RefSeq" id="WP_198419977.1">
    <property type="nucleotide sequence ID" value="NZ_AP014940.1"/>
</dbReference>
<dbReference type="EMBL" id="AP014940">
    <property type="protein sequence ID" value="BAV98669.1"/>
    <property type="molecule type" value="Genomic_DNA"/>
</dbReference>
<evidence type="ECO:0000256" key="2">
    <source>
        <dbReference type="ARBA" id="ARBA00011901"/>
    </source>
</evidence>
<reference evidence="7 8" key="1">
    <citation type="journal article" date="2017" name="DNA Res.">
        <title>Complete genome sequence and expression profile of the commercial lytic enzyme producer Lysobacter enzymogenes M497-1.</title>
        <authorList>
            <person name="Takami H."/>
            <person name="Toyoda A."/>
            <person name="Uchiyama I."/>
            <person name="Itoh T."/>
            <person name="Takaki Y."/>
            <person name="Arai W."/>
            <person name="Nishi S."/>
            <person name="Kawai M."/>
            <person name="Shinya K."/>
            <person name="Ikeda H."/>
        </authorList>
    </citation>
    <scope>NUCLEOTIDE SEQUENCE [LARGE SCALE GENOMIC DNA]</scope>
    <source>
        <strain evidence="7 8">M497-1</strain>
    </source>
</reference>
<evidence type="ECO:0000256" key="4">
    <source>
        <dbReference type="ARBA" id="ARBA00023316"/>
    </source>
</evidence>
<name>A0AAU9AJE0_LYSEN</name>
<dbReference type="InterPro" id="IPR003646">
    <property type="entry name" value="SH3-like_bac-type"/>
</dbReference>
<dbReference type="CDD" id="cd06583">
    <property type="entry name" value="PGRP"/>
    <property type="match status" value="1"/>
</dbReference>